<dbReference type="Gene3D" id="2.20.200.10">
    <property type="entry name" value="Outer membrane efflux proteins (OEP)"/>
    <property type="match status" value="1"/>
</dbReference>
<evidence type="ECO:0000313" key="6">
    <source>
        <dbReference type="Proteomes" id="UP000199119"/>
    </source>
</evidence>
<gene>
    <name evidence="5" type="ORF">SAMN04489711_105170</name>
</gene>
<comment type="subcellular location">
    <subcellularLocation>
        <location evidence="2">Cell membrane</location>
        <topology evidence="2">Lipid-anchor</topology>
    </subcellularLocation>
</comment>
<keyword evidence="3" id="KW-0175">Coiled coil</keyword>
<feature type="coiled-coil region" evidence="3">
    <location>
        <begin position="154"/>
        <end position="206"/>
    </location>
</feature>
<dbReference type="AlphaFoldDB" id="A0A1I2DF54"/>
<feature type="signal peptide" evidence="2">
    <location>
        <begin position="1"/>
        <end position="29"/>
    </location>
</feature>
<feature type="compositionally biased region" description="Polar residues" evidence="4">
    <location>
        <begin position="105"/>
        <end position="128"/>
    </location>
</feature>
<proteinExistence type="inferred from homology"/>
<dbReference type="Proteomes" id="UP000199119">
    <property type="component" value="Unassembled WGS sequence"/>
</dbReference>
<dbReference type="EMBL" id="FONX01000005">
    <property type="protein sequence ID" value="SFE79235.1"/>
    <property type="molecule type" value="Genomic_DNA"/>
</dbReference>
<keyword evidence="6" id="KW-1185">Reference proteome</keyword>
<dbReference type="NCBIfam" id="TIGR01845">
    <property type="entry name" value="outer_NodT"/>
    <property type="match status" value="1"/>
</dbReference>
<name>A0A1I2DF54_9BURK</name>
<evidence type="ECO:0000256" key="1">
    <source>
        <dbReference type="ARBA" id="ARBA00007613"/>
    </source>
</evidence>
<evidence type="ECO:0000256" key="4">
    <source>
        <dbReference type="SAM" id="MobiDB-lite"/>
    </source>
</evidence>
<evidence type="ECO:0000256" key="3">
    <source>
        <dbReference type="SAM" id="Coils"/>
    </source>
</evidence>
<sequence length="472" mass="49423">MIRRRAAVAAAVAAAALALGGCAVGPDYAAPATPLPAHLTRDALQLPRQTAPATAQWWKVFGSQPLDTLVEEALAQNPTVAAARATLRAAQESAAAQRGAYYPQLQLSQNNTRQNTGRTQQSPLNSGDTVFNYRTAQLSVGYTPDLFGGNRRQVESLEASAEQQRWQLEGARQTLVSNLVGAVLQAASLKEQVDRTGQAVEAMQEQLRVMRNLQRSGYASGLDVATQENLLSQAQQALPPLQKQLEQTRNLVAVLTGRTPDAQLPLLSSLRLADLAAPPLPQAVPSQLVAQRPDVRAAESALHAASAAIGVAQAARLPQLSLTAAYGGGATNFGSMFSAGNVVWSVGAGLLAPLFDGGTLAARQHVAEAQFDAAAASYRGAVLTAFQNVADTLYALSIDQRALQAADASVAATRSSYELTRAQLAQGYASRPSMLAAQQAWLQASAARTAAYGTLLGDSVALYQAVGAPVEP</sequence>
<keyword evidence="2" id="KW-0812">Transmembrane</keyword>
<reference evidence="6" key="1">
    <citation type="submission" date="2016-10" db="EMBL/GenBank/DDBJ databases">
        <authorList>
            <person name="Varghese N."/>
            <person name="Submissions S."/>
        </authorList>
    </citation>
    <scope>NUCLEOTIDE SEQUENCE [LARGE SCALE GENOMIC DNA]</scope>
    <source>
        <strain evidence="6">DSM 27981</strain>
    </source>
</reference>
<dbReference type="PANTHER" id="PTHR30203">
    <property type="entry name" value="OUTER MEMBRANE CATION EFFLUX PROTEIN"/>
    <property type="match status" value="1"/>
</dbReference>
<dbReference type="PROSITE" id="PS51318">
    <property type="entry name" value="TAT"/>
    <property type="match status" value="1"/>
</dbReference>
<dbReference type="GO" id="GO:0015562">
    <property type="term" value="F:efflux transmembrane transporter activity"/>
    <property type="evidence" value="ECO:0007669"/>
    <property type="project" value="InterPro"/>
</dbReference>
<dbReference type="InterPro" id="IPR006311">
    <property type="entry name" value="TAT_signal"/>
</dbReference>
<dbReference type="SUPFAM" id="SSF56954">
    <property type="entry name" value="Outer membrane efflux proteins (OEP)"/>
    <property type="match status" value="1"/>
</dbReference>
<dbReference type="InterPro" id="IPR003423">
    <property type="entry name" value="OMP_efflux"/>
</dbReference>
<dbReference type="OrthoDB" id="9770517at2"/>
<dbReference type="Pfam" id="PF02321">
    <property type="entry name" value="OEP"/>
    <property type="match status" value="2"/>
</dbReference>
<protein>
    <submittedName>
        <fullName evidence="5">Efflux transporter, outer membrane factor (OMF) lipoprotein, NodT family</fullName>
    </submittedName>
</protein>
<keyword evidence="2" id="KW-0564">Palmitate</keyword>
<feature type="chain" id="PRO_5011327956" evidence="2">
    <location>
        <begin position="30"/>
        <end position="472"/>
    </location>
</feature>
<keyword evidence="2" id="KW-1134">Transmembrane beta strand</keyword>
<organism evidence="5 6">
    <name type="scientific">Paracidovorax wautersii</name>
    <dbReference type="NCBI Taxonomy" id="1177982"/>
    <lineage>
        <taxon>Bacteria</taxon>
        <taxon>Pseudomonadati</taxon>
        <taxon>Pseudomonadota</taxon>
        <taxon>Betaproteobacteria</taxon>
        <taxon>Burkholderiales</taxon>
        <taxon>Comamonadaceae</taxon>
        <taxon>Paracidovorax</taxon>
    </lineage>
</organism>
<dbReference type="PANTHER" id="PTHR30203:SF33">
    <property type="entry name" value="BLR4455 PROTEIN"/>
    <property type="match status" value="1"/>
</dbReference>
<keyword evidence="2" id="KW-0472">Membrane</keyword>
<dbReference type="GO" id="GO:0005886">
    <property type="term" value="C:plasma membrane"/>
    <property type="evidence" value="ECO:0007669"/>
    <property type="project" value="UniProtKB-SubCell"/>
</dbReference>
<dbReference type="STRING" id="1177982.SAMN04489711_105170"/>
<feature type="region of interest" description="Disordered" evidence="4">
    <location>
        <begin position="101"/>
        <end position="128"/>
    </location>
</feature>
<dbReference type="InterPro" id="IPR010131">
    <property type="entry name" value="MdtP/NodT-like"/>
</dbReference>
<dbReference type="PROSITE" id="PS51257">
    <property type="entry name" value="PROKAR_LIPOPROTEIN"/>
    <property type="match status" value="1"/>
</dbReference>
<evidence type="ECO:0000313" key="5">
    <source>
        <dbReference type="EMBL" id="SFE79235.1"/>
    </source>
</evidence>
<comment type="similarity">
    <text evidence="1 2">Belongs to the outer membrane factor (OMF) (TC 1.B.17) family.</text>
</comment>
<keyword evidence="2" id="KW-0732">Signal</keyword>
<dbReference type="Gene3D" id="1.20.1600.10">
    <property type="entry name" value="Outer membrane efflux proteins (OEP)"/>
    <property type="match status" value="1"/>
</dbReference>
<keyword evidence="2 5" id="KW-0449">Lipoprotein</keyword>
<accession>A0A1I2DF54</accession>
<evidence type="ECO:0000256" key="2">
    <source>
        <dbReference type="RuleBase" id="RU362097"/>
    </source>
</evidence>